<feature type="domain" description="Fibronectin type-III" evidence="10">
    <location>
        <begin position="119"/>
        <end position="218"/>
    </location>
</feature>
<dbReference type="Gene3D" id="2.60.40.10">
    <property type="entry name" value="Immunoglobulins"/>
    <property type="match status" value="2"/>
</dbReference>
<keyword evidence="4 8" id="KW-1133">Transmembrane helix</keyword>
<evidence type="ECO:0000256" key="9">
    <source>
        <dbReference type="SAM" id="SignalP"/>
    </source>
</evidence>
<name>A0A9D3TIP0_MEGAT</name>
<gene>
    <name evidence="11" type="ORF">MATL_G00046830</name>
</gene>
<reference evidence="11" key="1">
    <citation type="submission" date="2021-01" db="EMBL/GenBank/DDBJ databases">
        <authorList>
            <person name="Zahm M."/>
            <person name="Roques C."/>
            <person name="Cabau C."/>
            <person name="Klopp C."/>
            <person name="Donnadieu C."/>
            <person name="Jouanno E."/>
            <person name="Lampietro C."/>
            <person name="Louis A."/>
            <person name="Herpin A."/>
            <person name="Echchiki A."/>
            <person name="Berthelot C."/>
            <person name="Parey E."/>
            <person name="Roest-Crollius H."/>
            <person name="Braasch I."/>
            <person name="Postlethwait J."/>
            <person name="Bobe J."/>
            <person name="Montfort J."/>
            <person name="Bouchez O."/>
            <person name="Begum T."/>
            <person name="Mejri S."/>
            <person name="Adams A."/>
            <person name="Chen W.-J."/>
            <person name="Guiguen Y."/>
        </authorList>
    </citation>
    <scope>NUCLEOTIDE SEQUENCE</scope>
    <source>
        <strain evidence="11">YG-15Mar2019-1</strain>
        <tissue evidence="11">Brain</tissue>
    </source>
</reference>
<dbReference type="InterPro" id="IPR003961">
    <property type="entry name" value="FN3_dom"/>
</dbReference>
<comment type="subcellular location">
    <subcellularLocation>
        <location evidence="1">Membrane</location>
        <topology evidence="1">Single-pass type I membrane protein</topology>
    </subcellularLocation>
</comment>
<keyword evidence="5 8" id="KW-0472">Membrane</keyword>
<evidence type="ECO:0000256" key="6">
    <source>
        <dbReference type="ARBA" id="ARBA00023170"/>
    </source>
</evidence>
<dbReference type="PROSITE" id="PS50853">
    <property type="entry name" value="FN3"/>
    <property type="match status" value="1"/>
</dbReference>
<dbReference type="SUPFAM" id="SSF49265">
    <property type="entry name" value="Fibronectin type III"/>
    <property type="match status" value="2"/>
</dbReference>
<evidence type="ECO:0000256" key="7">
    <source>
        <dbReference type="ARBA" id="ARBA00023180"/>
    </source>
</evidence>
<dbReference type="PANTHER" id="PTHR23037:SF47">
    <property type="entry name" value="INTERLEUKIN 2 RECEPTOR SUBUNIT GAMMA"/>
    <property type="match status" value="1"/>
</dbReference>
<keyword evidence="7" id="KW-0325">Glycoprotein</keyword>
<evidence type="ECO:0000256" key="1">
    <source>
        <dbReference type="ARBA" id="ARBA00004479"/>
    </source>
</evidence>
<feature type="chain" id="PRO_5038801986" description="Fibronectin type-III domain-containing protein" evidence="9">
    <location>
        <begin position="18"/>
        <end position="362"/>
    </location>
</feature>
<keyword evidence="12" id="KW-1185">Reference proteome</keyword>
<dbReference type="AlphaFoldDB" id="A0A9D3TIP0"/>
<dbReference type="GO" id="GO:0009897">
    <property type="term" value="C:external side of plasma membrane"/>
    <property type="evidence" value="ECO:0007669"/>
    <property type="project" value="TreeGrafter"/>
</dbReference>
<keyword evidence="2 8" id="KW-0812">Transmembrane</keyword>
<dbReference type="InterPro" id="IPR048651">
    <property type="entry name" value="CRLF2-like_D1"/>
</dbReference>
<protein>
    <recommendedName>
        <fullName evidence="10">Fibronectin type-III domain-containing protein</fullName>
    </recommendedName>
</protein>
<proteinExistence type="predicted"/>
<evidence type="ECO:0000256" key="3">
    <source>
        <dbReference type="ARBA" id="ARBA00022729"/>
    </source>
</evidence>
<dbReference type="Pfam" id="PF21604">
    <property type="entry name" value="CRLF2_D1"/>
    <property type="match status" value="1"/>
</dbReference>
<feature type="transmembrane region" description="Helical" evidence="8">
    <location>
        <begin position="234"/>
        <end position="255"/>
    </location>
</feature>
<evidence type="ECO:0000256" key="5">
    <source>
        <dbReference type="ARBA" id="ARBA00023136"/>
    </source>
</evidence>
<accession>A0A9D3TIP0</accession>
<dbReference type="InterPro" id="IPR036116">
    <property type="entry name" value="FN3_sf"/>
</dbReference>
<dbReference type="Proteomes" id="UP001046870">
    <property type="component" value="Chromosome 3"/>
</dbReference>
<evidence type="ECO:0000256" key="4">
    <source>
        <dbReference type="ARBA" id="ARBA00022989"/>
    </source>
</evidence>
<evidence type="ECO:0000259" key="10">
    <source>
        <dbReference type="PROSITE" id="PS50853"/>
    </source>
</evidence>
<sequence>MMLLGFIFIISLPGCLFSPLPNVTCMIINLEYVKCTWNEQGIPDYNYTFYSRFGNQSPYTECPEYLRKGVHTVGCKRPYGKGQKFDIFYSKLSCPDCAANNTSEWKQESDLRDRVRLNPPHNLSLAMQSSSELWLYWNISAMSSCVESEVGYRKSTDQKDGNESWGSWTSLVVQTNSFRLHFPSSSNCYAFRVRTRVQANCRESMWSDWSSPVLWGEISQKNITDIGNQFDGTLTMVVSVICSLVVLVLLACLLVQNERLRVILIPIVPNPSKTLEDLIYIHNGNVEEWLNISKDFVEGFKPNFSEPVCPVREYSLVPQASISGSECSLPILMDQSDCLSSSCSTSSSSLPSPPENTQPGLV</sequence>
<keyword evidence="3 9" id="KW-0732">Signal</keyword>
<evidence type="ECO:0000313" key="12">
    <source>
        <dbReference type="Proteomes" id="UP001046870"/>
    </source>
</evidence>
<dbReference type="CDD" id="cd00063">
    <property type="entry name" value="FN3"/>
    <property type="match status" value="1"/>
</dbReference>
<dbReference type="OrthoDB" id="8942047at2759"/>
<dbReference type="InterPro" id="IPR013783">
    <property type="entry name" value="Ig-like_fold"/>
</dbReference>
<dbReference type="EMBL" id="JAFDVH010000003">
    <property type="protein sequence ID" value="KAG7484206.1"/>
    <property type="molecule type" value="Genomic_DNA"/>
</dbReference>
<evidence type="ECO:0000313" key="11">
    <source>
        <dbReference type="EMBL" id="KAG7484206.1"/>
    </source>
</evidence>
<dbReference type="PANTHER" id="PTHR23037">
    <property type="entry name" value="CYTOKINE RECEPTOR"/>
    <property type="match status" value="1"/>
</dbReference>
<dbReference type="GO" id="GO:0004896">
    <property type="term" value="F:cytokine receptor activity"/>
    <property type="evidence" value="ECO:0007669"/>
    <property type="project" value="TreeGrafter"/>
</dbReference>
<evidence type="ECO:0000256" key="2">
    <source>
        <dbReference type="ARBA" id="ARBA00022692"/>
    </source>
</evidence>
<comment type="caution">
    <text evidence="11">The sequence shown here is derived from an EMBL/GenBank/DDBJ whole genome shotgun (WGS) entry which is preliminary data.</text>
</comment>
<organism evidence="11 12">
    <name type="scientific">Megalops atlanticus</name>
    <name type="common">Tarpon</name>
    <name type="synonym">Clupea gigantea</name>
    <dbReference type="NCBI Taxonomy" id="7932"/>
    <lineage>
        <taxon>Eukaryota</taxon>
        <taxon>Metazoa</taxon>
        <taxon>Chordata</taxon>
        <taxon>Craniata</taxon>
        <taxon>Vertebrata</taxon>
        <taxon>Euteleostomi</taxon>
        <taxon>Actinopterygii</taxon>
        <taxon>Neopterygii</taxon>
        <taxon>Teleostei</taxon>
        <taxon>Elopiformes</taxon>
        <taxon>Megalopidae</taxon>
        <taxon>Megalops</taxon>
    </lineage>
</organism>
<evidence type="ECO:0000256" key="8">
    <source>
        <dbReference type="SAM" id="Phobius"/>
    </source>
</evidence>
<keyword evidence="6" id="KW-0675">Receptor</keyword>
<feature type="signal peptide" evidence="9">
    <location>
        <begin position="1"/>
        <end position="17"/>
    </location>
</feature>